<dbReference type="Pfam" id="PF00285">
    <property type="entry name" value="Citrate_synt"/>
    <property type="match status" value="1"/>
</dbReference>
<accession>A0A154PFN2</accession>
<dbReference type="Gene3D" id="1.10.230.10">
    <property type="entry name" value="Cytochrome P450-Terp, domain 2"/>
    <property type="match status" value="1"/>
</dbReference>
<evidence type="ECO:0000313" key="2">
    <source>
        <dbReference type="Proteomes" id="UP000076502"/>
    </source>
</evidence>
<dbReference type="InterPro" id="IPR016143">
    <property type="entry name" value="Citrate_synth-like_sm_a-sub"/>
</dbReference>
<dbReference type="STRING" id="178035.A0A154PFN2"/>
<reference evidence="1 2" key="1">
    <citation type="submission" date="2015-07" db="EMBL/GenBank/DDBJ databases">
        <title>The genome of Dufourea novaeangliae.</title>
        <authorList>
            <person name="Pan H."/>
            <person name="Kapheim K."/>
        </authorList>
    </citation>
    <scope>NUCLEOTIDE SEQUENCE [LARGE SCALE GENOMIC DNA]</scope>
    <source>
        <strain evidence="1">0120121106</strain>
        <tissue evidence="1">Whole body</tissue>
    </source>
</reference>
<dbReference type="PANTHER" id="PTHR11739:SF8">
    <property type="entry name" value="CITRATE SYNTHASE, MITOCHONDRIAL"/>
    <property type="match status" value="1"/>
</dbReference>
<dbReference type="GO" id="GO:0005975">
    <property type="term" value="P:carbohydrate metabolic process"/>
    <property type="evidence" value="ECO:0007669"/>
    <property type="project" value="TreeGrafter"/>
</dbReference>
<dbReference type="OrthoDB" id="7677364at2759"/>
<proteinExistence type="predicted"/>
<dbReference type="GO" id="GO:0046912">
    <property type="term" value="F:acyltransferase activity, acyl groups converted into alkyl on transfer"/>
    <property type="evidence" value="ECO:0007669"/>
    <property type="project" value="InterPro"/>
</dbReference>
<dbReference type="GO" id="GO:0006099">
    <property type="term" value="P:tricarboxylic acid cycle"/>
    <property type="evidence" value="ECO:0007669"/>
    <property type="project" value="TreeGrafter"/>
</dbReference>
<name>A0A154PFN2_DUFNO</name>
<organism evidence="1 2">
    <name type="scientific">Dufourea novaeangliae</name>
    <name type="common">Sweat bee</name>
    <dbReference type="NCBI Taxonomy" id="178035"/>
    <lineage>
        <taxon>Eukaryota</taxon>
        <taxon>Metazoa</taxon>
        <taxon>Ecdysozoa</taxon>
        <taxon>Arthropoda</taxon>
        <taxon>Hexapoda</taxon>
        <taxon>Insecta</taxon>
        <taxon>Pterygota</taxon>
        <taxon>Neoptera</taxon>
        <taxon>Endopterygota</taxon>
        <taxon>Hymenoptera</taxon>
        <taxon>Apocrita</taxon>
        <taxon>Aculeata</taxon>
        <taxon>Apoidea</taxon>
        <taxon>Anthophila</taxon>
        <taxon>Halictidae</taxon>
        <taxon>Rophitinae</taxon>
        <taxon>Dufourea</taxon>
    </lineage>
</organism>
<dbReference type="GO" id="GO:0005759">
    <property type="term" value="C:mitochondrial matrix"/>
    <property type="evidence" value="ECO:0007669"/>
    <property type="project" value="TreeGrafter"/>
</dbReference>
<feature type="non-terminal residue" evidence="1">
    <location>
        <position position="1"/>
    </location>
</feature>
<dbReference type="Gene3D" id="1.10.580.10">
    <property type="entry name" value="Citrate Synthase, domain 1"/>
    <property type="match status" value="1"/>
</dbReference>
<dbReference type="PANTHER" id="PTHR11739">
    <property type="entry name" value="CITRATE SYNTHASE"/>
    <property type="match status" value="1"/>
</dbReference>
<dbReference type="InterPro" id="IPR016142">
    <property type="entry name" value="Citrate_synth-like_lrg_a-sub"/>
</dbReference>
<dbReference type="EMBL" id="KQ434893">
    <property type="protein sequence ID" value="KZC10622.1"/>
    <property type="molecule type" value="Genomic_DNA"/>
</dbReference>
<gene>
    <name evidence="1" type="ORF">WN55_00374</name>
</gene>
<evidence type="ECO:0000313" key="1">
    <source>
        <dbReference type="EMBL" id="KZC10622.1"/>
    </source>
</evidence>
<dbReference type="InterPro" id="IPR002020">
    <property type="entry name" value="Citrate_synthase"/>
</dbReference>
<dbReference type="SUPFAM" id="SSF48256">
    <property type="entry name" value="Citrate synthase"/>
    <property type="match status" value="1"/>
</dbReference>
<keyword evidence="2" id="KW-1185">Reference proteome</keyword>
<dbReference type="Proteomes" id="UP000076502">
    <property type="component" value="Unassembled WGS sequence"/>
</dbReference>
<dbReference type="InterPro" id="IPR036969">
    <property type="entry name" value="Citrate_synthase_sf"/>
</dbReference>
<dbReference type="AlphaFoldDB" id="A0A154PFN2"/>
<protein>
    <submittedName>
        <fullName evidence="1">Putative citrate synthase 1, mitochondrial</fullName>
    </submittedName>
</protein>
<sequence>IKVSRTRNTPSISTNLKEALWEKIPVHYDLLRNFRERYGSTVVSHVTVENIYQGLNGVNTMVRETSETDPKHGIKYRGLTLPEVVTLLPRQGKSPSAEAVFWLLLTGDVPTQEQTASLIADWSVRRQRRKYWWSGPGGGIVGSVLQTLPKTTTPLGKLSVALAIFDSTKHLKEALKNRASSHTYWEYTYEDSMELIATLPAIVGLIAKGSGLKEVKEDGDWVQFLMECLSDAYGISESQKKSMTDFLRLYVTLNADEDGGSPAVHVTEILGATQLAVNHALAAGVLAYADEPRSGTMAQYMEFQSKIQGLLGRESKEENIKNYVTLIAKDKLIGCKETDISDPRYTALSHYITENLPDNSDVKLSRAITRILTTMMKTTKGRTLHPDQTTIAAPVFQSYGLNDMKFNQLLLCISRALGAVASIIWARAVNTSVEHPASKCTYSYLESIQGTYRKRTRGKHVKNTRP</sequence>